<evidence type="ECO:0000256" key="8">
    <source>
        <dbReference type="ARBA" id="ARBA00022842"/>
    </source>
</evidence>
<dbReference type="PANTHER" id="PTHR30040:SF2">
    <property type="entry name" value="FAD:PROTEIN FMN TRANSFERASE"/>
    <property type="match status" value="1"/>
</dbReference>
<evidence type="ECO:0000256" key="2">
    <source>
        <dbReference type="ARBA" id="ARBA00011955"/>
    </source>
</evidence>
<keyword evidence="6" id="KW-0479">Metal-binding</keyword>
<comment type="caution">
    <text evidence="11">The sequence shown here is derived from an EMBL/GenBank/DDBJ whole genome shotgun (WGS) entry which is preliminary data.</text>
</comment>
<dbReference type="Pfam" id="PF02424">
    <property type="entry name" value="ApbE"/>
    <property type="match status" value="1"/>
</dbReference>
<protein>
    <recommendedName>
        <fullName evidence="3">FAD:protein FMN transferase</fullName>
        <ecNumber evidence="2">2.7.1.180</ecNumber>
    </recommendedName>
    <alternativeName>
        <fullName evidence="9">Flavin transferase</fullName>
    </alternativeName>
</protein>
<evidence type="ECO:0000256" key="10">
    <source>
        <dbReference type="ARBA" id="ARBA00048540"/>
    </source>
</evidence>
<dbReference type="GO" id="GO:0016740">
    <property type="term" value="F:transferase activity"/>
    <property type="evidence" value="ECO:0007669"/>
    <property type="project" value="UniProtKB-KW"/>
</dbReference>
<dbReference type="EMBL" id="BAABAB010000006">
    <property type="protein sequence ID" value="GAA3609185.1"/>
    <property type="molecule type" value="Genomic_DNA"/>
</dbReference>
<evidence type="ECO:0000313" key="11">
    <source>
        <dbReference type="EMBL" id="GAA3609185.1"/>
    </source>
</evidence>
<dbReference type="SUPFAM" id="SSF143631">
    <property type="entry name" value="ApbE-like"/>
    <property type="match status" value="1"/>
</dbReference>
<dbReference type="EC" id="2.7.1.180" evidence="2"/>
<keyword evidence="4" id="KW-0285">Flavoprotein</keyword>
<accession>A0ABP6ZGS7</accession>
<evidence type="ECO:0000256" key="3">
    <source>
        <dbReference type="ARBA" id="ARBA00016337"/>
    </source>
</evidence>
<reference evidence="12" key="1">
    <citation type="journal article" date="2019" name="Int. J. Syst. Evol. Microbiol.">
        <title>The Global Catalogue of Microorganisms (GCM) 10K type strain sequencing project: providing services to taxonomists for standard genome sequencing and annotation.</title>
        <authorList>
            <consortium name="The Broad Institute Genomics Platform"/>
            <consortium name="The Broad Institute Genome Sequencing Center for Infectious Disease"/>
            <person name="Wu L."/>
            <person name="Ma J."/>
        </authorList>
    </citation>
    <scope>NUCLEOTIDE SEQUENCE [LARGE SCALE GENOMIC DNA]</scope>
    <source>
        <strain evidence="12">JCM 16929</strain>
    </source>
</reference>
<keyword evidence="5 11" id="KW-0808">Transferase</keyword>
<keyword evidence="8" id="KW-0460">Magnesium</keyword>
<evidence type="ECO:0000256" key="4">
    <source>
        <dbReference type="ARBA" id="ARBA00022630"/>
    </source>
</evidence>
<sequence length="285" mass="29813">MIRTSPPNATAAAPHAGTEDGIHREVEHVMGMPISLALRGRQARSTAGRQAWRAVVAELREIDAVFSTYRAESFVGRLGRGEIAVEDCPALVAEVLELGRRAELESAGAFSIMLPDGRGGRRLDPSGVVKGWAAQRAAAQLAGLDDTDFCLSAGGDLICRVADPGRPAWRVGIEDPCDVDRVLAVVPVRCGAVATSGSARRGSHILDPRTGGAADGPASVTVIGHDLTWADIDATAAFVHGDRAADWLRTRSLISAMVVRRDGSTVVVDGRESASARSGPSPAGR</sequence>
<comment type="catalytic activity">
    <reaction evidence="10">
        <text>L-threonyl-[protein] + FAD = FMN-L-threonyl-[protein] + AMP + H(+)</text>
        <dbReference type="Rhea" id="RHEA:36847"/>
        <dbReference type="Rhea" id="RHEA-COMP:11060"/>
        <dbReference type="Rhea" id="RHEA-COMP:11061"/>
        <dbReference type="ChEBI" id="CHEBI:15378"/>
        <dbReference type="ChEBI" id="CHEBI:30013"/>
        <dbReference type="ChEBI" id="CHEBI:57692"/>
        <dbReference type="ChEBI" id="CHEBI:74257"/>
        <dbReference type="ChEBI" id="CHEBI:456215"/>
        <dbReference type="EC" id="2.7.1.180"/>
    </reaction>
</comment>
<proteinExistence type="predicted"/>
<evidence type="ECO:0000256" key="1">
    <source>
        <dbReference type="ARBA" id="ARBA00001946"/>
    </source>
</evidence>
<dbReference type="Proteomes" id="UP001501490">
    <property type="component" value="Unassembled WGS sequence"/>
</dbReference>
<organism evidence="11 12">
    <name type="scientific">Microlunatus ginsengisoli</name>
    <dbReference type="NCBI Taxonomy" id="363863"/>
    <lineage>
        <taxon>Bacteria</taxon>
        <taxon>Bacillati</taxon>
        <taxon>Actinomycetota</taxon>
        <taxon>Actinomycetes</taxon>
        <taxon>Propionibacteriales</taxon>
        <taxon>Propionibacteriaceae</taxon>
        <taxon>Microlunatus</taxon>
    </lineage>
</organism>
<evidence type="ECO:0000256" key="5">
    <source>
        <dbReference type="ARBA" id="ARBA00022679"/>
    </source>
</evidence>
<evidence type="ECO:0000256" key="6">
    <source>
        <dbReference type="ARBA" id="ARBA00022723"/>
    </source>
</evidence>
<dbReference type="RefSeq" id="WP_344801853.1">
    <property type="nucleotide sequence ID" value="NZ_BAABAB010000006.1"/>
</dbReference>
<keyword evidence="12" id="KW-1185">Reference proteome</keyword>
<dbReference type="PANTHER" id="PTHR30040">
    <property type="entry name" value="THIAMINE BIOSYNTHESIS LIPOPROTEIN APBE"/>
    <property type="match status" value="1"/>
</dbReference>
<gene>
    <name evidence="11" type="ORF">GCM10022236_08550</name>
</gene>
<dbReference type="Gene3D" id="3.10.520.10">
    <property type="entry name" value="ApbE-like domains"/>
    <property type="match status" value="2"/>
</dbReference>
<dbReference type="InterPro" id="IPR003374">
    <property type="entry name" value="ApbE-like_sf"/>
</dbReference>
<comment type="cofactor">
    <cofactor evidence="1">
        <name>Mg(2+)</name>
        <dbReference type="ChEBI" id="CHEBI:18420"/>
    </cofactor>
</comment>
<keyword evidence="7" id="KW-0274">FAD</keyword>
<dbReference type="InterPro" id="IPR024932">
    <property type="entry name" value="ApbE"/>
</dbReference>
<evidence type="ECO:0000256" key="9">
    <source>
        <dbReference type="ARBA" id="ARBA00031306"/>
    </source>
</evidence>
<evidence type="ECO:0000313" key="12">
    <source>
        <dbReference type="Proteomes" id="UP001501490"/>
    </source>
</evidence>
<name>A0ABP6ZGS7_9ACTN</name>
<evidence type="ECO:0000256" key="7">
    <source>
        <dbReference type="ARBA" id="ARBA00022827"/>
    </source>
</evidence>